<evidence type="ECO:0000313" key="9">
    <source>
        <dbReference type="EMBL" id="AFZ19967.1"/>
    </source>
</evidence>
<keyword evidence="7" id="KW-0653">Protein transport</keyword>
<dbReference type="RefSeq" id="WP_015184103.1">
    <property type="nucleotide sequence ID" value="NC_019738.1"/>
</dbReference>
<dbReference type="STRING" id="1173027.Mic7113_4268"/>
<keyword evidence="4 7" id="KW-0812">Transmembrane</keyword>
<sequence length="140" mass="15190">MRFKNQQQSSSIPEVNLVPMMDVMMSVLTFFIITSMTLTGQRLGTINLPGIAGAGAGESEQKATESLVIGLNRQGEILLDSQVASVAQLSEKMQAYLAQNPEGTVILKADRELAYEEVVKLLKEMSKIGGSRVSLSIERS</sequence>
<dbReference type="AlphaFoldDB" id="K9WKB6"/>
<comment type="similarity">
    <text evidence="2 7">Belongs to the ExbD/TolR family.</text>
</comment>
<organism evidence="9 10">
    <name type="scientific">Allocoleopsis franciscana PCC 7113</name>
    <dbReference type="NCBI Taxonomy" id="1173027"/>
    <lineage>
        <taxon>Bacteria</taxon>
        <taxon>Bacillati</taxon>
        <taxon>Cyanobacteriota</taxon>
        <taxon>Cyanophyceae</taxon>
        <taxon>Coleofasciculales</taxon>
        <taxon>Coleofasciculaceae</taxon>
        <taxon>Allocoleopsis</taxon>
        <taxon>Allocoleopsis franciscana</taxon>
    </lineage>
</organism>
<dbReference type="InterPro" id="IPR003400">
    <property type="entry name" value="ExbD"/>
</dbReference>
<protein>
    <submittedName>
        <fullName evidence="9">Biopolymer transport protein</fullName>
    </submittedName>
</protein>
<comment type="subcellular location">
    <subcellularLocation>
        <location evidence="1">Cell membrane</location>
        <topology evidence="1">Single-pass membrane protein</topology>
    </subcellularLocation>
    <subcellularLocation>
        <location evidence="7">Cell membrane</location>
        <topology evidence="7">Single-pass type II membrane protein</topology>
    </subcellularLocation>
</comment>
<evidence type="ECO:0000256" key="1">
    <source>
        <dbReference type="ARBA" id="ARBA00004162"/>
    </source>
</evidence>
<feature type="transmembrane region" description="Helical" evidence="8">
    <location>
        <begin position="20"/>
        <end position="38"/>
    </location>
</feature>
<dbReference type="HOGENOM" id="CLU_085305_3_2_3"/>
<dbReference type="Gene3D" id="3.30.420.270">
    <property type="match status" value="1"/>
</dbReference>
<dbReference type="GO" id="GO:0015031">
    <property type="term" value="P:protein transport"/>
    <property type="evidence" value="ECO:0007669"/>
    <property type="project" value="UniProtKB-KW"/>
</dbReference>
<keyword evidence="3" id="KW-1003">Cell membrane</keyword>
<dbReference type="OrthoDB" id="465809at2"/>
<dbReference type="KEGG" id="mic:Mic7113_4268"/>
<evidence type="ECO:0000313" key="10">
    <source>
        <dbReference type="Proteomes" id="UP000010471"/>
    </source>
</evidence>
<keyword evidence="6 8" id="KW-0472">Membrane</keyword>
<evidence type="ECO:0000256" key="6">
    <source>
        <dbReference type="ARBA" id="ARBA00023136"/>
    </source>
</evidence>
<evidence type="ECO:0000256" key="8">
    <source>
        <dbReference type="SAM" id="Phobius"/>
    </source>
</evidence>
<keyword evidence="5 8" id="KW-1133">Transmembrane helix</keyword>
<evidence type="ECO:0000256" key="5">
    <source>
        <dbReference type="ARBA" id="ARBA00022989"/>
    </source>
</evidence>
<proteinExistence type="inferred from homology"/>
<dbReference type="eggNOG" id="COG0848">
    <property type="taxonomic scope" value="Bacteria"/>
</dbReference>
<gene>
    <name evidence="9" type="ORF">Mic7113_4268</name>
</gene>
<evidence type="ECO:0000256" key="3">
    <source>
        <dbReference type="ARBA" id="ARBA00022475"/>
    </source>
</evidence>
<evidence type="ECO:0000256" key="2">
    <source>
        <dbReference type="ARBA" id="ARBA00005811"/>
    </source>
</evidence>
<keyword evidence="7" id="KW-0813">Transport</keyword>
<dbReference type="GO" id="GO:0022857">
    <property type="term" value="F:transmembrane transporter activity"/>
    <property type="evidence" value="ECO:0007669"/>
    <property type="project" value="InterPro"/>
</dbReference>
<dbReference type="Pfam" id="PF02472">
    <property type="entry name" value="ExbD"/>
    <property type="match status" value="1"/>
</dbReference>
<dbReference type="PANTHER" id="PTHR30558:SF3">
    <property type="entry name" value="BIOPOLYMER TRANSPORT PROTEIN EXBD-RELATED"/>
    <property type="match status" value="1"/>
</dbReference>
<dbReference type="GO" id="GO:0005886">
    <property type="term" value="C:plasma membrane"/>
    <property type="evidence" value="ECO:0007669"/>
    <property type="project" value="UniProtKB-SubCell"/>
</dbReference>
<name>K9WKB6_9CYAN</name>
<evidence type="ECO:0000256" key="7">
    <source>
        <dbReference type="RuleBase" id="RU003879"/>
    </source>
</evidence>
<accession>K9WKB6</accession>
<reference evidence="9 10" key="1">
    <citation type="submission" date="2012-06" db="EMBL/GenBank/DDBJ databases">
        <title>Finished chromosome of genome of Microcoleus sp. PCC 7113.</title>
        <authorList>
            <consortium name="US DOE Joint Genome Institute"/>
            <person name="Gugger M."/>
            <person name="Coursin T."/>
            <person name="Rippka R."/>
            <person name="Tandeau De Marsac N."/>
            <person name="Huntemann M."/>
            <person name="Wei C.-L."/>
            <person name="Han J."/>
            <person name="Detter J.C."/>
            <person name="Han C."/>
            <person name="Tapia R."/>
            <person name="Chen A."/>
            <person name="Kyrpides N."/>
            <person name="Mavromatis K."/>
            <person name="Markowitz V."/>
            <person name="Szeto E."/>
            <person name="Ivanova N."/>
            <person name="Pagani I."/>
            <person name="Pati A."/>
            <person name="Goodwin L."/>
            <person name="Nordberg H.P."/>
            <person name="Cantor M.N."/>
            <person name="Hua S.X."/>
            <person name="Woyke T."/>
            <person name="Kerfeld C.A."/>
        </authorList>
    </citation>
    <scope>NUCLEOTIDE SEQUENCE [LARGE SCALE GENOMIC DNA]</scope>
    <source>
        <strain evidence="9 10">PCC 7113</strain>
    </source>
</reference>
<dbReference type="EMBL" id="CP003630">
    <property type="protein sequence ID" value="AFZ19967.1"/>
    <property type="molecule type" value="Genomic_DNA"/>
</dbReference>
<dbReference type="Proteomes" id="UP000010471">
    <property type="component" value="Chromosome"/>
</dbReference>
<evidence type="ECO:0000256" key="4">
    <source>
        <dbReference type="ARBA" id="ARBA00022692"/>
    </source>
</evidence>
<dbReference type="PANTHER" id="PTHR30558">
    <property type="entry name" value="EXBD MEMBRANE COMPONENT OF PMF-DRIVEN MACROMOLECULE IMPORT SYSTEM"/>
    <property type="match status" value="1"/>
</dbReference>
<keyword evidence="10" id="KW-1185">Reference proteome</keyword>